<evidence type="ECO:0000313" key="2">
    <source>
        <dbReference type="EMBL" id="KAK5699894.1"/>
    </source>
</evidence>
<feature type="compositionally biased region" description="Polar residues" evidence="1">
    <location>
        <begin position="1"/>
        <end position="21"/>
    </location>
</feature>
<evidence type="ECO:0000313" key="3">
    <source>
        <dbReference type="Proteomes" id="UP001310594"/>
    </source>
</evidence>
<gene>
    <name evidence="2" type="ORF">LTR97_006028</name>
</gene>
<feature type="region of interest" description="Disordered" evidence="1">
    <location>
        <begin position="204"/>
        <end position="243"/>
    </location>
</feature>
<feature type="region of interest" description="Disordered" evidence="1">
    <location>
        <begin position="265"/>
        <end position="289"/>
    </location>
</feature>
<organism evidence="2 3">
    <name type="scientific">Elasticomyces elasticus</name>
    <dbReference type="NCBI Taxonomy" id="574655"/>
    <lineage>
        <taxon>Eukaryota</taxon>
        <taxon>Fungi</taxon>
        <taxon>Dikarya</taxon>
        <taxon>Ascomycota</taxon>
        <taxon>Pezizomycotina</taxon>
        <taxon>Dothideomycetes</taxon>
        <taxon>Dothideomycetidae</taxon>
        <taxon>Mycosphaerellales</taxon>
        <taxon>Teratosphaeriaceae</taxon>
        <taxon>Elasticomyces</taxon>
    </lineage>
</organism>
<comment type="caution">
    <text evidence="2">The sequence shown here is derived from an EMBL/GenBank/DDBJ whole genome shotgun (WGS) entry which is preliminary data.</text>
</comment>
<dbReference type="AlphaFoldDB" id="A0AAN7W903"/>
<name>A0AAN7W903_9PEZI</name>
<dbReference type="Proteomes" id="UP001310594">
    <property type="component" value="Unassembled WGS sequence"/>
</dbReference>
<proteinExistence type="predicted"/>
<feature type="compositionally biased region" description="Basic and acidic residues" evidence="1">
    <location>
        <begin position="204"/>
        <end position="213"/>
    </location>
</feature>
<reference evidence="2" key="1">
    <citation type="submission" date="2023-08" db="EMBL/GenBank/DDBJ databases">
        <title>Black Yeasts Isolated from many extreme environments.</title>
        <authorList>
            <person name="Coleine C."/>
            <person name="Stajich J.E."/>
            <person name="Selbmann L."/>
        </authorList>
    </citation>
    <scope>NUCLEOTIDE SEQUENCE</scope>
    <source>
        <strain evidence="2">CCFEE 5810</strain>
    </source>
</reference>
<accession>A0AAN7W903</accession>
<evidence type="ECO:0000256" key="1">
    <source>
        <dbReference type="SAM" id="MobiDB-lite"/>
    </source>
</evidence>
<dbReference type="EMBL" id="JAVRQU010000008">
    <property type="protein sequence ID" value="KAK5699894.1"/>
    <property type="molecule type" value="Genomic_DNA"/>
</dbReference>
<dbReference type="PANTHER" id="PTHR38790">
    <property type="entry name" value="2EXR DOMAIN-CONTAINING PROTEIN-RELATED"/>
    <property type="match status" value="1"/>
</dbReference>
<feature type="compositionally biased region" description="Acidic residues" evidence="1">
    <location>
        <begin position="214"/>
        <end position="240"/>
    </location>
</feature>
<feature type="region of interest" description="Disordered" evidence="1">
    <location>
        <begin position="1"/>
        <end position="25"/>
    </location>
</feature>
<sequence>MTKSNASRTQWVKTQKPSSSARARPVDSQLQSRLMQLPREIRDEIYACVLYSTELIYGQPGHPGDSHRRCHRRIAAVDYGKTLALLRTCRRVRSEIANEWLAQILFRFENLLALLEKLAYLSNAMRCQIRRVQITGIQLWMSFRDDDYIYLLDRLTVIDWNNCDETVYKALDMLVRYSDGWKELHFIVRHSEFLGYKQARFDDVDSEDGRESEESGDSVDDEESDDSNDSADSPDDDMIDDTCLLRQPQPGAWQAALEHWERVGLRSRSQPKPQPSVVIYRSTSPTDDAVLEPDTRTRFSQSYGPGQNAKTYGEVKDTALMAPGERDRETLVVVKRGSGVDYAEAVRPSILQPEMGSDLRCDTDAWTWDEAKKVAKTTMVGEMRSMYAMQM</sequence>
<protein>
    <submittedName>
        <fullName evidence="2">Uncharacterized protein</fullName>
    </submittedName>
</protein>
<dbReference type="PANTHER" id="PTHR38790:SF4">
    <property type="entry name" value="2EXR DOMAIN-CONTAINING PROTEIN"/>
    <property type="match status" value="1"/>
</dbReference>